<accession>A0ABX7LHG3</accession>
<protein>
    <submittedName>
        <fullName evidence="3">CPBP family intramembrane metalloprotease</fullName>
    </submittedName>
</protein>
<keyword evidence="3" id="KW-0378">Hydrolase</keyword>
<evidence type="ECO:0000313" key="3">
    <source>
        <dbReference type="EMBL" id="QSF46379.1"/>
    </source>
</evidence>
<keyword evidence="4" id="KW-1185">Reference proteome</keyword>
<keyword evidence="1" id="KW-0812">Transmembrane</keyword>
<reference evidence="3 4" key="1">
    <citation type="submission" date="2021-02" db="EMBL/GenBank/DDBJ databases">
        <title>Paenibacillus tianjinensis sp. nov.</title>
        <authorList>
            <person name="Liu H."/>
        </authorList>
    </citation>
    <scope>NUCLEOTIDE SEQUENCE [LARGE SCALE GENOMIC DNA]</scope>
    <source>
        <strain evidence="3 4">TB2019</strain>
    </source>
</reference>
<keyword evidence="1" id="KW-0472">Membrane</keyword>
<dbReference type="PANTHER" id="PTHR39430">
    <property type="entry name" value="MEMBRANE-ASSOCIATED PROTEASE-RELATED"/>
    <property type="match status" value="1"/>
</dbReference>
<dbReference type="Proteomes" id="UP000663452">
    <property type="component" value="Chromosome"/>
</dbReference>
<feature type="transmembrane region" description="Helical" evidence="1">
    <location>
        <begin position="255"/>
        <end position="271"/>
    </location>
</feature>
<proteinExistence type="predicted"/>
<keyword evidence="3" id="KW-0645">Protease</keyword>
<name>A0ABX7LHG3_9BACL</name>
<dbReference type="RefSeq" id="WP_206103861.1">
    <property type="nucleotide sequence ID" value="NZ_CP070969.1"/>
</dbReference>
<feature type="domain" description="CAAX prenyl protease 2/Lysostaphin resistance protein A-like" evidence="2">
    <location>
        <begin position="140"/>
        <end position="242"/>
    </location>
</feature>
<feature type="transmembrane region" description="Helical" evidence="1">
    <location>
        <begin position="20"/>
        <end position="42"/>
    </location>
</feature>
<dbReference type="GO" id="GO:0008237">
    <property type="term" value="F:metallopeptidase activity"/>
    <property type="evidence" value="ECO:0007669"/>
    <property type="project" value="UniProtKB-KW"/>
</dbReference>
<feature type="transmembrane region" description="Helical" evidence="1">
    <location>
        <begin position="136"/>
        <end position="166"/>
    </location>
</feature>
<evidence type="ECO:0000256" key="1">
    <source>
        <dbReference type="SAM" id="Phobius"/>
    </source>
</evidence>
<dbReference type="EMBL" id="CP070969">
    <property type="protein sequence ID" value="QSF46379.1"/>
    <property type="molecule type" value="Genomic_DNA"/>
</dbReference>
<feature type="transmembrane region" description="Helical" evidence="1">
    <location>
        <begin position="62"/>
        <end position="83"/>
    </location>
</feature>
<gene>
    <name evidence="3" type="ORF">JRJ22_07270</name>
</gene>
<keyword evidence="1" id="KW-1133">Transmembrane helix</keyword>
<dbReference type="PANTHER" id="PTHR39430:SF1">
    <property type="entry name" value="PROTEASE"/>
    <property type="match status" value="1"/>
</dbReference>
<dbReference type="InterPro" id="IPR003675">
    <property type="entry name" value="Rce1/LyrA-like_dom"/>
</dbReference>
<sequence length="285" mass="32295">MMPHKPRTSTPIFEARPVPVPFIAGMIIIEIIYSLCVNLIYFEHGYYRPLSNLTNGWIGGTLSANLIGLFVEVIIFLIAIAKVTPRELGLRKEKLLPGLTGFLLFWIAIQIVNLGVNLSTGYSITFNDQITEFPSVVLGGLFGQLFGNALLEEIIFRGFLFVQVFLLCSKIKRHSSRVAAAMFISQAIFALMHIPNRIYSGYAGMEFVYDFIQLVIFGIIFCLLYLLTKNLFFVVGIHSLMNEQLMLWYNDYSNVIILSSIITLVCLMLLLKIKQRRTHRAAIDI</sequence>
<evidence type="ECO:0000313" key="4">
    <source>
        <dbReference type="Proteomes" id="UP000663452"/>
    </source>
</evidence>
<evidence type="ECO:0000259" key="2">
    <source>
        <dbReference type="Pfam" id="PF02517"/>
    </source>
</evidence>
<feature type="transmembrane region" description="Helical" evidence="1">
    <location>
        <begin position="207"/>
        <end position="226"/>
    </location>
</feature>
<feature type="transmembrane region" description="Helical" evidence="1">
    <location>
        <begin position="95"/>
        <end position="116"/>
    </location>
</feature>
<organism evidence="3 4">
    <name type="scientific">Paenibacillus tianjinensis</name>
    <dbReference type="NCBI Taxonomy" id="2810347"/>
    <lineage>
        <taxon>Bacteria</taxon>
        <taxon>Bacillati</taxon>
        <taxon>Bacillota</taxon>
        <taxon>Bacilli</taxon>
        <taxon>Bacillales</taxon>
        <taxon>Paenibacillaceae</taxon>
        <taxon>Paenibacillus</taxon>
    </lineage>
</organism>
<keyword evidence="3" id="KW-0482">Metalloprotease</keyword>
<dbReference type="Pfam" id="PF02517">
    <property type="entry name" value="Rce1-like"/>
    <property type="match status" value="1"/>
</dbReference>